<proteinExistence type="predicted"/>
<feature type="domain" description="PDZ" evidence="1">
    <location>
        <begin position="4"/>
        <end position="70"/>
    </location>
</feature>
<dbReference type="InterPro" id="IPR036034">
    <property type="entry name" value="PDZ_sf"/>
</dbReference>
<accession>A0ABD0Q2F1</accession>
<dbReference type="EMBL" id="JAMKFB020000012">
    <property type="protein sequence ID" value="KAL0180260.1"/>
    <property type="molecule type" value="Genomic_DNA"/>
</dbReference>
<dbReference type="InterPro" id="IPR001478">
    <property type="entry name" value="PDZ"/>
</dbReference>
<gene>
    <name evidence="2" type="ORF">M9458_025702</name>
</gene>
<comment type="caution">
    <text evidence="2">The sequence shown here is derived from an EMBL/GenBank/DDBJ whole genome shotgun (WGS) entry which is preliminary data.</text>
</comment>
<dbReference type="Proteomes" id="UP001529510">
    <property type="component" value="Unassembled WGS sequence"/>
</dbReference>
<sequence length="70" mass="7681">NVQEVTLKKRLNGLGFSFFITELDTSLDSGSIVRIRTLFPGQPAEESGKIREGDVILSINGEPLKGLSYQ</sequence>
<feature type="non-terminal residue" evidence="2">
    <location>
        <position position="70"/>
    </location>
</feature>
<dbReference type="Pfam" id="PF00595">
    <property type="entry name" value="PDZ"/>
    <property type="match status" value="1"/>
</dbReference>
<dbReference type="PANTHER" id="PTHR46900">
    <property type="entry name" value="TYROSINE-PROTEIN PHOSPHATASE NON-RECEPTOR TYPE 13"/>
    <property type="match status" value="1"/>
</dbReference>
<dbReference type="PANTHER" id="PTHR46900:SF4">
    <property type="entry name" value="FERM AND PDZ DOMAIN CONTAINING 2"/>
    <property type="match status" value="1"/>
</dbReference>
<dbReference type="SUPFAM" id="SSF50156">
    <property type="entry name" value="PDZ domain-like"/>
    <property type="match status" value="1"/>
</dbReference>
<protein>
    <recommendedName>
        <fullName evidence="1">PDZ domain-containing protein</fullName>
    </recommendedName>
</protein>
<dbReference type="InterPro" id="IPR052074">
    <property type="entry name" value="NonRcpt_TyrProt_Phosphatase"/>
</dbReference>
<feature type="non-terminal residue" evidence="2">
    <location>
        <position position="1"/>
    </location>
</feature>
<reference evidence="2 3" key="1">
    <citation type="submission" date="2024-05" db="EMBL/GenBank/DDBJ databases">
        <title>Genome sequencing and assembly of Indian major carp, Cirrhinus mrigala (Hamilton, 1822).</title>
        <authorList>
            <person name="Mohindra V."/>
            <person name="Chowdhury L.M."/>
            <person name="Lal K."/>
            <person name="Jena J.K."/>
        </authorList>
    </citation>
    <scope>NUCLEOTIDE SEQUENCE [LARGE SCALE GENOMIC DNA]</scope>
    <source>
        <strain evidence="2">CM1030</strain>
        <tissue evidence="2">Blood</tissue>
    </source>
</reference>
<dbReference type="Gene3D" id="2.30.42.10">
    <property type="match status" value="1"/>
</dbReference>
<organism evidence="2 3">
    <name type="scientific">Cirrhinus mrigala</name>
    <name type="common">Mrigala</name>
    <dbReference type="NCBI Taxonomy" id="683832"/>
    <lineage>
        <taxon>Eukaryota</taxon>
        <taxon>Metazoa</taxon>
        <taxon>Chordata</taxon>
        <taxon>Craniata</taxon>
        <taxon>Vertebrata</taxon>
        <taxon>Euteleostomi</taxon>
        <taxon>Actinopterygii</taxon>
        <taxon>Neopterygii</taxon>
        <taxon>Teleostei</taxon>
        <taxon>Ostariophysi</taxon>
        <taxon>Cypriniformes</taxon>
        <taxon>Cyprinidae</taxon>
        <taxon>Labeoninae</taxon>
        <taxon>Labeonini</taxon>
        <taxon>Cirrhinus</taxon>
    </lineage>
</organism>
<evidence type="ECO:0000313" key="3">
    <source>
        <dbReference type="Proteomes" id="UP001529510"/>
    </source>
</evidence>
<keyword evidence="3" id="KW-1185">Reference proteome</keyword>
<dbReference type="PROSITE" id="PS50106">
    <property type="entry name" value="PDZ"/>
    <property type="match status" value="1"/>
</dbReference>
<evidence type="ECO:0000259" key="1">
    <source>
        <dbReference type="PROSITE" id="PS50106"/>
    </source>
</evidence>
<evidence type="ECO:0000313" key="2">
    <source>
        <dbReference type="EMBL" id="KAL0180260.1"/>
    </source>
</evidence>
<dbReference type="AlphaFoldDB" id="A0ABD0Q2F1"/>
<name>A0ABD0Q2F1_CIRMR</name>